<evidence type="ECO:0000313" key="3">
    <source>
        <dbReference type="Proteomes" id="UP001150062"/>
    </source>
</evidence>
<gene>
    <name evidence="2" type="ORF">M0813_01869</name>
</gene>
<organism evidence="2 3">
    <name type="scientific">Anaeramoeba flamelloides</name>
    <dbReference type="NCBI Taxonomy" id="1746091"/>
    <lineage>
        <taxon>Eukaryota</taxon>
        <taxon>Metamonada</taxon>
        <taxon>Anaeramoebidae</taxon>
        <taxon>Anaeramoeba</taxon>
    </lineage>
</organism>
<sequence length="514" mass="60808">MFEEITLIILDNSKFGNKNDFEPSRFDSQLNCLTALSFGLTQKNELNKIGLLIVSNPKNLLVQASNDIGGIFDCLSDLETLNMTCNYFNVVNFAAEILLKDHKIETKLRIILFVAGEINEESDEITKTGTFLKKNLIQIDIINFVNDQRNQQKLNNFQKILNDQKSHLLSLDPNSKDDVLQQIENSGIFPELNNQIEEEFIIDEGDLNIIENTDFNFLEKSLEKENLYQQRISESSKNEIQVISDNKKIEINEDSLQKAFQMSIMEFEEMEEKNTEKEEEERKLEKERREQLEREKERQIQREKEREQEREKEKEKEKERILEKRRQLDLERKQEKERELEREQERRRERQIILQQENEIDFRIINTFQSRTHLQILNINTNLSLESNSGSESETNTDFETDPDSNDDKQEIQNSEEDEQLKYVIQLSLGELNEKELKKLSPNKEKSIEIEKEVVTKIKKKLPIPVKDPMMHEIMSNWDFVNSVLKKIPNIDPNNKIIKKAWKKVINKDKITQK</sequence>
<evidence type="ECO:0000313" key="2">
    <source>
        <dbReference type="EMBL" id="KAJ6249268.1"/>
    </source>
</evidence>
<dbReference type="Proteomes" id="UP001150062">
    <property type="component" value="Unassembled WGS sequence"/>
</dbReference>
<proteinExistence type="predicted"/>
<name>A0ABQ8YXF2_9EUKA</name>
<feature type="region of interest" description="Disordered" evidence="1">
    <location>
        <begin position="385"/>
        <end position="416"/>
    </location>
</feature>
<dbReference type="EMBL" id="JAOAOG010000102">
    <property type="protein sequence ID" value="KAJ6249268.1"/>
    <property type="molecule type" value="Genomic_DNA"/>
</dbReference>
<dbReference type="PANTHER" id="PTHR10223">
    <property type="entry name" value="26S PROTEASOME NON-ATPASE REGULATORY SUBUNIT 4"/>
    <property type="match status" value="1"/>
</dbReference>
<evidence type="ECO:0000256" key="1">
    <source>
        <dbReference type="SAM" id="MobiDB-lite"/>
    </source>
</evidence>
<dbReference type="InterPro" id="IPR027040">
    <property type="entry name" value="PSMD4"/>
</dbReference>
<dbReference type="PROSITE" id="PS50330">
    <property type="entry name" value="UIM"/>
    <property type="match status" value="1"/>
</dbReference>
<feature type="compositionally biased region" description="Low complexity" evidence="1">
    <location>
        <begin position="385"/>
        <end position="394"/>
    </location>
</feature>
<accession>A0ABQ8YXF2</accession>
<keyword evidence="2" id="KW-0647">Proteasome</keyword>
<keyword evidence="3" id="KW-1185">Reference proteome</keyword>
<protein>
    <submittedName>
        <fullName evidence="2">26s proteasome non-atpase regulatory subunit 4</fullName>
    </submittedName>
</protein>
<dbReference type="InterPro" id="IPR003903">
    <property type="entry name" value="UIM_dom"/>
</dbReference>
<reference evidence="2" key="1">
    <citation type="submission" date="2022-08" db="EMBL/GenBank/DDBJ databases">
        <title>Novel sulfate-reducing endosymbionts in the free-living metamonad Anaeramoeba.</title>
        <authorList>
            <person name="Jerlstrom-Hultqvist J."/>
            <person name="Cepicka I."/>
            <person name="Gallot-Lavallee L."/>
            <person name="Salas-Leiva D."/>
            <person name="Curtis B.A."/>
            <person name="Zahonova K."/>
            <person name="Pipaliya S."/>
            <person name="Dacks J."/>
            <person name="Roger A.J."/>
        </authorList>
    </citation>
    <scope>NUCLEOTIDE SEQUENCE</scope>
    <source>
        <strain evidence="2">Schooner1</strain>
    </source>
</reference>
<comment type="caution">
    <text evidence="2">The sequence shown here is derived from an EMBL/GenBank/DDBJ whole genome shotgun (WGS) entry which is preliminary data.</text>
</comment>
<dbReference type="Gene3D" id="3.40.50.410">
    <property type="entry name" value="von Willebrand factor, type A domain"/>
    <property type="match status" value="1"/>
</dbReference>
<feature type="compositionally biased region" description="Basic and acidic residues" evidence="1">
    <location>
        <begin position="272"/>
        <end position="321"/>
    </location>
</feature>
<feature type="compositionally biased region" description="Acidic residues" evidence="1">
    <location>
        <begin position="395"/>
        <end position="405"/>
    </location>
</feature>
<feature type="region of interest" description="Disordered" evidence="1">
    <location>
        <begin position="269"/>
        <end position="321"/>
    </location>
</feature>
<dbReference type="InterPro" id="IPR036465">
    <property type="entry name" value="vWFA_dom_sf"/>
</dbReference>
<dbReference type="GO" id="GO:0000502">
    <property type="term" value="C:proteasome complex"/>
    <property type="evidence" value="ECO:0007669"/>
    <property type="project" value="UniProtKB-KW"/>
</dbReference>
<dbReference type="SUPFAM" id="SSF53300">
    <property type="entry name" value="vWA-like"/>
    <property type="match status" value="1"/>
</dbReference>
<dbReference type="PANTHER" id="PTHR10223:SF0">
    <property type="entry name" value="26S PROTEASOME NON-ATPASE REGULATORY SUBUNIT 4"/>
    <property type="match status" value="1"/>
</dbReference>